<dbReference type="AlphaFoldDB" id="A0A328ANE3"/>
<protein>
    <recommendedName>
        <fullName evidence="4">UrcA family protein</fullName>
    </recommendedName>
</protein>
<evidence type="ECO:0008006" key="4">
    <source>
        <dbReference type="Google" id="ProtNLM"/>
    </source>
</evidence>
<evidence type="ECO:0000313" key="2">
    <source>
        <dbReference type="EMBL" id="RAK55855.1"/>
    </source>
</evidence>
<proteinExistence type="predicted"/>
<keyword evidence="1" id="KW-0732">Signal</keyword>
<sequence length="91" mass="9530">MLATNTLRMLPMAAAAALLATSANAQSIRISTQGKTADQIRAEVVKAAESLCWRETVGASFPVDARRLCVDATVKATFAQAPGLGLTLAQR</sequence>
<feature type="chain" id="PRO_5016344841" description="UrcA family protein" evidence="1">
    <location>
        <begin position="26"/>
        <end position="91"/>
    </location>
</feature>
<name>A0A328ANE3_9CAUL</name>
<accession>A0A328ANE3</accession>
<comment type="caution">
    <text evidence="2">The sequence shown here is derived from an EMBL/GenBank/DDBJ whole genome shotgun (WGS) entry which is preliminary data.</text>
</comment>
<evidence type="ECO:0000256" key="1">
    <source>
        <dbReference type="SAM" id="SignalP"/>
    </source>
</evidence>
<evidence type="ECO:0000313" key="3">
    <source>
        <dbReference type="Proteomes" id="UP000249254"/>
    </source>
</evidence>
<dbReference type="Proteomes" id="UP000249254">
    <property type="component" value="Unassembled WGS sequence"/>
</dbReference>
<keyword evidence="3" id="KW-1185">Reference proteome</keyword>
<gene>
    <name evidence="2" type="ORF">DJ017_15725</name>
</gene>
<organism evidence="2 3">
    <name type="scientific">Phenylobacterium soli</name>
    <dbReference type="NCBI Taxonomy" id="2170551"/>
    <lineage>
        <taxon>Bacteria</taxon>
        <taxon>Pseudomonadati</taxon>
        <taxon>Pseudomonadota</taxon>
        <taxon>Alphaproteobacteria</taxon>
        <taxon>Caulobacterales</taxon>
        <taxon>Caulobacteraceae</taxon>
        <taxon>Phenylobacterium</taxon>
    </lineage>
</organism>
<feature type="signal peptide" evidence="1">
    <location>
        <begin position="1"/>
        <end position="25"/>
    </location>
</feature>
<dbReference type="EMBL" id="QFYQ01000001">
    <property type="protein sequence ID" value="RAK55855.1"/>
    <property type="molecule type" value="Genomic_DNA"/>
</dbReference>
<reference evidence="3" key="1">
    <citation type="submission" date="2018-05" db="EMBL/GenBank/DDBJ databases">
        <authorList>
            <person name="Li X."/>
        </authorList>
    </citation>
    <scope>NUCLEOTIDE SEQUENCE [LARGE SCALE GENOMIC DNA]</scope>
    <source>
        <strain evidence="3">LX32</strain>
    </source>
</reference>